<proteinExistence type="predicted"/>
<dbReference type="AlphaFoldDB" id="A0AA88LQE3"/>
<evidence type="ECO:0008006" key="4">
    <source>
        <dbReference type="Google" id="ProtNLM"/>
    </source>
</evidence>
<comment type="caution">
    <text evidence="2">The sequence shown here is derived from an EMBL/GenBank/DDBJ whole genome shotgun (WGS) entry which is preliminary data.</text>
</comment>
<protein>
    <recommendedName>
        <fullName evidence="4">Secreted protein</fullName>
    </recommendedName>
</protein>
<evidence type="ECO:0000313" key="3">
    <source>
        <dbReference type="Proteomes" id="UP001187415"/>
    </source>
</evidence>
<organism evidence="2 3">
    <name type="scientific">Channa striata</name>
    <name type="common">Snakehead murrel</name>
    <name type="synonym">Ophicephalus striatus</name>
    <dbReference type="NCBI Taxonomy" id="64152"/>
    <lineage>
        <taxon>Eukaryota</taxon>
        <taxon>Metazoa</taxon>
        <taxon>Chordata</taxon>
        <taxon>Craniata</taxon>
        <taxon>Vertebrata</taxon>
        <taxon>Euteleostomi</taxon>
        <taxon>Actinopterygii</taxon>
        <taxon>Neopterygii</taxon>
        <taxon>Teleostei</taxon>
        <taxon>Neoteleostei</taxon>
        <taxon>Acanthomorphata</taxon>
        <taxon>Anabantaria</taxon>
        <taxon>Anabantiformes</taxon>
        <taxon>Channoidei</taxon>
        <taxon>Channidae</taxon>
        <taxon>Channa</taxon>
    </lineage>
</organism>
<reference evidence="2" key="1">
    <citation type="submission" date="2023-07" db="EMBL/GenBank/DDBJ databases">
        <title>Chromosome-level Genome Assembly of Striped Snakehead (Channa striata).</title>
        <authorList>
            <person name="Liu H."/>
        </authorList>
    </citation>
    <scope>NUCLEOTIDE SEQUENCE</scope>
    <source>
        <strain evidence="2">Gz</strain>
        <tissue evidence="2">Muscle</tissue>
    </source>
</reference>
<accession>A0AA88LQE3</accession>
<feature type="chain" id="PRO_5041654448" description="Secreted protein" evidence="1">
    <location>
        <begin position="21"/>
        <end position="68"/>
    </location>
</feature>
<keyword evidence="3" id="KW-1185">Reference proteome</keyword>
<feature type="signal peptide" evidence="1">
    <location>
        <begin position="1"/>
        <end position="20"/>
    </location>
</feature>
<name>A0AA88LQE3_CHASR</name>
<evidence type="ECO:0000313" key="2">
    <source>
        <dbReference type="EMBL" id="KAK2820397.1"/>
    </source>
</evidence>
<keyword evidence="1" id="KW-0732">Signal</keyword>
<sequence>MCMESGSILVLEPVVLRVLALTTCPPRPESGSAPGSSLRDICLLVQDLDLNMRLEMIFVENWSYKKSN</sequence>
<dbReference type="Proteomes" id="UP001187415">
    <property type="component" value="Unassembled WGS sequence"/>
</dbReference>
<evidence type="ECO:0000256" key="1">
    <source>
        <dbReference type="SAM" id="SignalP"/>
    </source>
</evidence>
<dbReference type="EMBL" id="JAUPFM010000019">
    <property type="protein sequence ID" value="KAK2820397.1"/>
    <property type="molecule type" value="Genomic_DNA"/>
</dbReference>
<gene>
    <name evidence="2" type="ORF">Q5P01_023356</name>
</gene>